<dbReference type="AlphaFoldDB" id="A0A6G1DWR6"/>
<organism evidence="2 3">
    <name type="scientific">Oryza meyeriana var. granulata</name>
    <dbReference type="NCBI Taxonomy" id="110450"/>
    <lineage>
        <taxon>Eukaryota</taxon>
        <taxon>Viridiplantae</taxon>
        <taxon>Streptophyta</taxon>
        <taxon>Embryophyta</taxon>
        <taxon>Tracheophyta</taxon>
        <taxon>Spermatophyta</taxon>
        <taxon>Magnoliopsida</taxon>
        <taxon>Liliopsida</taxon>
        <taxon>Poales</taxon>
        <taxon>Poaceae</taxon>
        <taxon>BOP clade</taxon>
        <taxon>Oryzoideae</taxon>
        <taxon>Oryzeae</taxon>
        <taxon>Oryzinae</taxon>
        <taxon>Oryza</taxon>
        <taxon>Oryza meyeriana</taxon>
    </lineage>
</organism>
<dbReference type="Proteomes" id="UP000479710">
    <property type="component" value="Unassembled WGS sequence"/>
</dbReference>
<keyword evidence="3" id="KW-1185">Reference proteome</keyword>
<evidence type="ECO:0000256" key="1">
    <source>
        <dbReference type="SAM" id="MobiDB-lite"/>
    </source>
</evidence>
<evidence type="ECO:0000313" key="3">
    <source>
        <dbReference type="Proteomes" id="UP000479710"/>
    </source>
</evidence>
<reference evidence="2 3" key="1">
    <citation type="submission" date="2019-11" db="EMBL/GenBank/DDBJ databases">
        <title>Whole genome sequence of Oryza granulata.</title>
        <authorList>
            <person name="Li W."/>
        </authorList>
    </citation>
    <scope>NUCLEOTIDE SEQUENCE [LARGE SCALE GENOMIC DNA]</scope>
    <source>
        <strain evidence="3">cv. Menghai</strain>
        <tissue evidence="2">Leaf</tissue>
    </source>
</reference>
<gene>
    <name evidence="2" type="ORF">E2562_017471</name>
</gene>
<sequence length="115" mass="12045">MPSSSPVDEARDFGAPSSRRGAPCKAPSICSVAEVRMPLQRVVGEVIAAAPVVGVEGCSELSLGDVDASMAVVAPEGEMANTSLSYLGLKLTTSEPARERGFRQIHTFKQINNAN</sequence>
<feature type="region of interest" description="Disordered" evidence="1">
    <location>
        <begin position="1"/>
        <end position="24"/>
    </location>
</feature>
<comment type="caution">
    <text evidence="2">The sequence shown here is derived from an EMBL/GenBank/DDBJ whole genome shotgun (WGS) entry which is preliminary data.</text>
</comment>
<accession>A0A6G1DWR6</accession>
<dbReference type="EMBL" id="SPHZ02000005">
    <property type="protein sequence ID" value="KAF0917295.1"/>
    <property type="molecule type" value="Genomic_DNA"/>
</dbReference>
<protein>
    <submittedName>
        <fullName evidence="2">Uncharacterized protein</fullName>
    </submittedName>
</protein>
<name>A0A6G1DWR6_9ORYZ</name>
<proteinExistence type="predicted"/>
<evidence type="ECO:0000313" key="2">
    <source>
        <dbReference type="EMBL" id="KAF0917295.1"/>
    </source>
</evidence>